<keyword evidence="1" id="KW-1133">Transmembrane helix</keyword>
<evidence type="ECO:0000313" key="5">
    <source>
        <dbReference type="Proteomes" id="UP000432350"/>
    </source>
</evidence>
<organism evidence="2 4">
    <name type="scientific">Sphingobacterium multivorum</name>
    <dbReference type="NCBI Taxonomy" id="28454"/>
    <lineage>
        <taxon>Bacteria</taxon>
        <taxon>Pseudomonadati</taxon>
        <taxon>Bacteroidota</taxon>
        <taxon>Sphingobacteriia</taxon>
        <taxon>Sphingobacteriales</taxon>
        <taxon>Sphingobacteriaceae</taxon>
        <taxon>Sphingobacterium</taxon>
    </lineage>
</organism>
<dbReference type="Proteomes" id="UP000432350">
    <property type="component" value="Unassembled WGS sequence"/>
</dbReference>
<evidence type="ECO:0000313" key="2">
    <source>
        <dbReference type="EMBL" id="SPZ83517.1"/>
    </source>
</evidence>
<keyword evidence="1" id="KW-0812">Transmembrane</keyword>
<keyword evidence="1" id="KW-0472">Membrane</keyword>
<dbReference type="EMBL" id="UAUU01000002">
    <property type="protein sequence ID" value="SPZ83517.1"/>
    <property type="molecule type" value="Genomic_DNA"/>
</dbReference>
<protein>
    <submittedName>
        <fullName evidence="2">Uncharacterized protein</fullName>
    </submittedName>
</protein>
<proteinExistence type="predicted"/>
<evidence type="ECO:0000313" key="4">
    <source>
        <dbReference type="Proteomes" id="UP000251241"/>
    </source>
</evidence>
<dbReference type="AlphaFoldDB" id="A0A2X2IMP9"/>
<name>A0A2X2IMP9_SPHMU</name>
<accession>A0A2X2IMP9</accession>
<dbReference type="EMBL" id="CABWMV010000024">
    <property type="protein sequence ID" value="VXC95817.1"/>
    <property type="molecule type" value="Genomic_DNA"/>
</dbReference>
<reference evidence="2 4" key="1">
    <citation type="submission" date="2018-06" db="EMBL/GenBank/DDBJ databases">
        <authorList>
            <consortium name="Pathogen Informatics"/>
            <person name="Doyle S."/>
        </authorList>
    </citation>
    <scope>NUCLEOTIDE SEQUENCE [LARGE SCALE GENOMIC DNA]</scope>
    <source>
        <strain evidence="2 4">NCTC11343</strain>
    </source>
</reference>
<reference evidence="3 5" key="2">
    <citation type="submission" date="2019-10" db="EMBL/GenBank/DDBJ databases">
        <authorList>
            <person name="Karimi E."/>
        </authorList>
    </citation>
    <scope>NUCLEOTIDE SEQUENCE [LARGE SCALE GENOMIC DNA]</scope>
    <source>
        <strain evidence="3">Sphingobacterium sp. 8BC</strain>
    </source>
</reference>
<gene>
    <name evidence="2" type="ORF">NCTC11343_00036</name>
    <name evidence="3" type="ORF">SPHINGO8BC_51150</name>
</gene>
<feature type="transmembrane region" description="Helical" evidence="1">
    <location>
        <begin position="42"/>
        <end position="61"/>
    </location>
</feature>
<sequence>MELDEILHLHNVGILLMRLFETSMYCFLRFSVKTNSIMNQRTYLIFVTLYCMLPLFLSCGSKEKQREKELRILFSREFVDEQYSQERYLSDSYKHHAVDFFAAKNDTFPLAKWDILLDELDKLKRYKPEKNDIGHKHNYCSNLEIEFFDHEKSLCQLCLNPDNKTLRLNYLVYEASPELISFFCNYISADSAALASSGKGYYVKKVMFNDRSVIQKFIERKK</sequence>
<evidence type="ECO:0000256" key="1">
    <source>
        <dbReference type="SAM" id="Phobius"/>
    </source>
</evidence>
<accession>A0A654CRJ2</accession>
<dbReference type="Proteomes" id="UP000251241">
    <property type="component" value="Unassembled WGS sequence"/>
</dbReference>
<evidence type="ECO:0000313" key="3">
    <source>
        <dbReference type="EMBL" id="VXC95817.1"/>
    </source>
</evidence>